<dbReference type="PROSITE" id="PS50893">
    <property type="entry name" value="ABC_TRANSPORTER_2"/>
    <property type="match status" value="2"/>
</dbReference>
<dbReference type="FunFam" id="3.40.50.300:FF:000251">
    <property type="entry name" value="ABC transporter B family member 19"/>
    <property type="match status" value="1"/>
</dbReference>
<keyword evidence="4 11" id="KW-0812">Transmembrane</keyword>
<dbReference type="Gene3D" id="3.40.50.300">
    <property type="entry name" value="P-loop containing nucleotide triphosphate hydrolases"/>
    <property type="match status" value="2"/>
</dbReference>
<evidence type="ECO:0000256" key="7">
    <source>
        <dbReference type="ARBA" id="ARBA00022840"/>
    </source>
</evidence>
<dbReference type="SUPFAM" id="SSF52540">
    <property type="entry name" value="P-loop containing nucleoside triphosphate hydrolases"/>
    <property type="match status" value="2"/>
</dbReference>
<dbReference type="GO" id="GO:0090374">
    <property type="term" value="P:oligopeptide export from mitochondrion"/>
    <property type="evidence" value="ECO:0007669"/>
    <property type="project" value="TreeGrafter"/>
</dbReference>
<keyword evidence="8 11" id="KW-1133">Transmembrane helix</keyword>
<evidence type="ECO:0000256" key="2">
    <source>
        <dbReference type="ARBA" id="ARBA00007577"/>
    </source>
</evidence>
<dbReference type="FunFam" id="3.40.50.300:FF:000913">
    <property type="entry name" value="ABC multidrug transporter SitT"/>
    <property type="match status" value="1"/>
</dbReference>
<feature type="transmembrane region" description="Helical" evidence="11">
    <location>
        <begin position="71"/>
        <end position="91"/>
    </location>
</feature>
<feature type="transmembrane region" description="Helical" evidence="11">
    <location>
        <begin position="745"/>
        <end position="769"/>
    </location>
</feature>
<feature type="region of interest" description="Disordered" evidence="10">
    <location>
        <begin position="666"/>
        <end position="685"/>
    </location>
</feature>
<comment type="caution">
    <text evidence="14">The sequence shown here is derived from an EMBL/GenBank/DDBJ whole genome shotgun (WGS) entry which is preliminary data.</text>
</comment>
<dbReference type="Pfam" id="PF00005">
    <property type="entry name" value="ABC_tran"/>
    <property type="match status" value="2"/>
</dbReference>
<organism evidence="14 15">
    <name type="scientific">Ephemerocybe angulata</name>
    <dbReference type="NCBI Taxonomy" id="980116"/>
    <lineage>
        <taxon>Eukaryota</taxon>
        <taxon>Fungi</taxon>
        <taxon>Dikarya</taxon>
        <taxon>Basidiomycota</taxon>
        <taxon>Agaricomycotina</taxon>
        <taxon>Agaricomycetes</taxon>
        <taxon>Agaricomycetidae</taxon>
        <taxon>Agaricales</taxon>
        <taxon>Agaricineae</taxon>
        <taxon>Psathyrellaceae</taxon>
        <taxon>Ephemerocybe</taxon>
    </lineage>
</organism>
<dbReference type="SUPFAM" id="SSF90123">
    <property type="entry name" value="ABC transporter transmembrane region"/>
    <property type="match status" value="2"/>
</dbReference>
<feature type="transmembrane region" description="Helical" evidence="11">
    <location>
        <begin position="789"/>
        <end position="810"/>
    </location>
</feature>
<evidence type="ECO:0000256" key="8">
    <source>
        <dbReference type="ARBA" id="ARBA00022989"/>
    </source>
</evidence>
<dbReference type="PROSITE" id="PS50929">
    <property type="entry name" value="ABC_TM1F"/>
    <property type="match status" value="2"/>
</dbReference>
<feature type="transmembrane region" description="Helical" evidence="11">
    <location>
        <begin position="973"/>
        <end position="993"/>
    </location>
</feature>
<evidence type="ECO:0000313" key="14">
    <source>
        <dbReference type="EMBL" id="KAF5334657.1"/>
    </source>
</evidence>
<dbReference type="InterPro" id="IPR003593">
    <property type="entry name" value="AAA+_ATPase"/>
</dbReference>
<reference evidence="14 15" key="1">
    <citation type="journal article" date="2020" name="ISME J.">
        <title>Uncovering the hidden diversity of litter-decomposition mechanisms in mushroom-forming fungi.</title>
        <authorList>
            <person name="Floudas D."/>
            <person name="Bentzer J."/>
            <person name="Ahren D."/>
            <person name="Johansson T."/>
            <person name="Persson P."/>
            <person name="Tunlid A."/>
        </authorList>
    </citation>
    <scope>NUCLEOTIDE SEQUENCE [LARGE SCALE GENOMIC DNA]</scope>
    <source>
        <strain evidence="14 15">CBS 175.51</strain>
    </source>
</reference>
<dbReference type="SMART" id="SM00382">
    <property type="entry name" value="AAA"/>
    <property type="match status" value="2"/>
</dbReference>
<dbReference type="GO" id="GO:0005524">
    <property type="term" value="F:ATP binding"/>
    <property type="evidence" value="ECO:0007669"/>
    <property type="project" value="UniProtKB-KW"/>
</dbReference>
<evidence type="ECO:0000259" key="13">
    <source>
        <dbReference type="PROSITE" id="PS50929"/>
    </source>
</evidence>
<feature type="transmembrane region" description="Helical" evidence="11">
    <location>
        <begin position="238"/>
        <end position="259"/>
    </location>
</feature>
<feature type="compositionally biased region" description="Basic and acidic residues" evidence="10">
    <location>
        <begin position="1"/>
        <end position="12"/>
    </location>
</feature>
<dbReference type="InterPro" id="IPR017871">
    <property type="entry name" value="ABC_transporter-like_CS"/>
</dbReference>
<evidence type="ECO:0000256" key="10">
    <source>
        <dbReference type="SAM" id="MobiDB-lite"/>
    </source>
</evidence>
<dbReference type="OrthoDB" id="6500128at2759"/>
<evidence type="ECO:0000256" key="6">
    <source>
        <dbReference type="ARBA" id="ARBA00022741"/>
    </source>
</evidence>
<feature type="domain" description="ABC transmembrane type-1" evidence="13">
    <location>
        <begin position="75"/>
        <end position="380"/>
    </location>
</feature>
<comment type="subcellular location">
    <subcellularLocation>
        <location evidence="1">Membrane</location>
        <topology evidence="1">Multi-pass membrane protein</topology>
    </subcellularLocation>
</comment>
<dbReference type="CDD" id="cd18577">
    <property type="entry name" value="ABC_6TM_Pgp_ABCB1_D1_like"/>
    <property type="match status" value="1"/>
</dbReference>
<dbReference type="PANTHER" id="PTHR43394:SF11">
    <property type="entry name" value="ATP-BINDING CASSETTE TRANSPORTER"/>
    <property type="match status" value="1"/>
</dbReference>
<dbReference type="Pfam" id="PF00664">
    <property type="entry name" value="ABC_membrane"/>
    <property type="match status" value="2"/>
</dbReference>
<gene>
    <name evidence="14" type="ORF">D9611_011979</name>
</gene>
<evidence type="ECO:0000256" key="5">
    <source>
        <dbReference type="ARBA" id="ARBA00022737"/>
    </source>
</evidence>
<dbReference type="FunFam" id="1.20.1560.10:FF:000102">
    <property type="entry name" value="ABC multidrug transporter Mdr1"/>
    <property type="match status" value="1"/>
</dbReference>
<dbReference type="Proteomes" id="UP000541558">
    <property type="component" value="Unassembled WGS sequence"/>
</dbReference>
<feature type="transmembrane region" description="Helical" evidence="11">
    <location>
        <begin position="213"/>
        <end position="232"/>
    </location>
</feature>
<feature type="transmembrane region" description="Helical" evidence="11">
    <location>
        <begin position="140"/>
        <end position="161"/>
    </location>
</feature>
<dbReference type="GO" id="GO:0005743">
    <property type="term" value="C:mitochondrial inner membrane"/>
    <property type="evidence" value="ECO:0007669"/>
    <property type="project" value="TreeGrafter"/>
</dbReference>
<keyword evidence="6" id="KW-0547">Nucleotide-binding</keyword>
<proteinExistence type="inferred from homology"/>
<sequence length="1317" mass="142912">MSRPSSADEKATVVEGQASRKPSQTGLNEKVEVSTTSASKDKKEAKDVDVLTGPAPVSFFKLFRFHTGFELFLNILGLFAAAAAGAAQPMMSLLFGNLTGEFVAFTMTTMAAEAGDEAAKAALPGAAASFRHIAAQDASYLVYIGIGMFVCTYLYMFVWVYTGEVGAKRTREKYLQAVLRQDIAYFDKVGAGEVATRIQTDTHLMQQATSEKVALTISFLAAFITGFVLAYVRQWRLALAMTSILPCMAIAGGFMNKFISMYKQFSLQHVAEGGNMAEEVISTVRTAQAFGTQKTLAALYDVHINKSLAVELKSSIWNGAGLAFFFFVIYASYGLAFHWGTTLIIKGYADAGQVVNVILAILIGSISLTMLAPEIQALSHGCSAAAKLYETIDRRPDIDSSDPGGLKPEKVEGEIKLEGVRFAYPSRPTLEVTKGLDLTFRAGKTAALVGASGSGKSTVIQLVERFYDPTAGVVKFDGLNIKELNLKWLRSQVGLVSQEPTLFATTIKNNVAHGLINTPFEHAPEEEKFALIKEACVKANADGFISKLPNGYDTMVGERGFLLSGGQKQRIAIARAIVSDPKVLLLDEATSALDTQSEGIVQDALDKASAGRTTITIAHRLSTIKGADVIYVMGDGLVLEQGTHNDLLAKQGSYAALVQAQKLREGEKPKVDAEDIDDDDDEKDIEAQARDEVPLGRRNTGRSLASEIIEQKRLAAGEEKEAGDLSIFTLFKRMAVLVPDQWRNYAFAGFFACITGMVFPAFGVVYAKGIQGFSLETDAEKRHAGDRNALWFFIIAILSTIAVGLQNYYFAAAATELTARLRSLSFRAVLRQDIAFFDKDENSSGGLTSNLSENPQKVNGLAGITLGAIVQSFATVVAGTILGLVFIWRVALVALACTPLLVSTGYIRLQVVVLKDQANKKAHEESAQLACEAAGSIRTVASLTREDDCLEIYSRSLDLPLKKSNRNAIWSNALYALSQSFTMFVIALVFWYGSRLVSTFQATTFQFFVGLMSTTFGAVQAGNVFSFVPDVSTAKGAGSDIIRLLDSVPEIDAESEEGKKIDPSEVKGHLKLDNIHFRYPTRSGVRVLRELSIEVQPGTYVALVGASGSGKSTVIQLLERFYDPLAGEIYLDGHNISELHVQEYRKHLALVSQEPTLYAGTVRFNVLLGAIKPESEVTQEELEDACRNANILDFIKSLPNGFDTEVGGKGSQLSGGQKQRIAIARALLRNPKVLLLDEATSALDSHSEKVVQAALDQAAKGRTTIAIAHRLSTIQNADKIYFIKEGKVSEFGTHDQLLAKKGDYYEYVQLQALSKNE</sequence>
<feature type="domain" description="ABC transporter" evidence="12">
    <location>
        <begin position="1070"/>
        <end position="1310"/>
    </location>
</feature>
<evidence type="ECO:0000256" key="11">
    <source>
        <dbReference type="SAM" id="Phobius"/>
    </source>
</evidence>
<keyword evidence="7" id="KW-0067">ATP-binding</keyword>
<feature type="transmembrane region" description="Helical" evidence="11">
    <location>
        <begin position="351"/>
        <end position="371"/>
    </location>
</feature>
<feature type="domain" description="ABC transporter" evidence="12">
    <location>
        <begin position="415"/>
        <end position="660"/>
    </location>
</feature>
<feature type="compositionally biased region" description="Polar residues" evidence="10">
    <location>
        <begin position="20"/>
        <end position="38"/>
    </location>
</feature>
<protein>
    <recommendedName>
        <fullName evidence="16">P-loop containing nucleoside triphosphate hydrolase protein</fullName>
    </recommendedName>
</protein>
<dbReference type="InterPro" id="IPR011527">
    <property type="entry name" value="ABC1_TM_dom"/>
</dbReference>
<name>A0A8H5C628_9AGAR</name>
<evidence type="ECO:0000256" key="9">
    <source>
        <dbReference type="ARBA" id="ARBA00023136"/>
    </source>
</evidence>
<dbReference type="InterPro" id="IPR027417">
    <property type="entry name" value="P-loop_NTPase"/>
</dbReference>
<evidence type="ECO:0000256" key="3">
    <source>
        <dbReference type="ARBA" id="ARBA00022448"/>
    </source>
</evidence>
<feature type="domain" description="ABC transmembrane type-1" evidence="13">
    <location>
        <begin position="746"/>
        <end position="1033"/>
    </location>
</feature>
<comment type="similarity">
    <text evidence="2">Belongs to the ABC transporter superfamily. ABCB family. Multidrug resistance exporter (TC 3.A.1.201) subfamily.</text>
</comment>
<feature type="transmembrane region" description="Helical" evidence="11">
    <location>
        <begin position="861"/>
        <end position="881"/>
    </location>
</feature>
<dbReference type="CDD" id="cd03249">
    <property type="entry name" value="ABC_MTABC3_MDL1_MDL2"/>
    <property type="match status" value="2"/>
</dbReference>
<accession>A0A8H5C628</accession>
<dbReference type="InterPro" id="IPR039421">
    <property type="entry name" value="Type_1_exporter"/>
</dbReference>
<dbReference type="InterPro" id="IPR036640">
    <property type="entry name" value="ABC1_TM_sf"/>
</dbReference>
<keyword evidence="3" id="KW-0813">Transport</keyword>
<keyword evidence="15" id="KW-1185">Reference proteome</keyword>
<feature type="transmembrane region" description="Helical" evidence="11">
    <location>
        <begin position="887"/>
        <end position="907"/>
    </location>
</feature>
<keyword evidence="5" id="KW-0677">Repeat</keyword>
<evidence type="ECO:0008006" key="16">
    <source>
        <dbReference type="Google" id="ProtNLM"/>
    </source>
</evidence>
<feature type="compositionally biased region" description="Acidic residues" evidence="10">
    <location>
        <begin position="674"/>
        <end position="684"/>
    </location>
</feature>
<dbReference type="CDD" id="cd18578">
    <property type="entry name" value="ABC_6TM_Pgp_ABCB1_D2_like"/>
    <property type="match status" value="1"/>
</dbReference>
<evidence type="ECO:0000259" key="12">
    <source>
        <dbReference type="PROSITE" id="PS50893"/>
    </source>
</evidence>
<dbReference type="EMBL" id="JAACJK010000067">
    <property type="protein sequence ID" value="KAF5334657.1"/>
    <property type="molecule type" value="Genomic_DNA"/>
</dbReference>
<dbReference type="PROSITE" id="PS00211">
    <property type="entry name" value="ABC_TRANSPORTER_1"/>
    <property type="match status" value="2"/>
</dbReference>
<evidence type="ECO:0000256" key="1">
    <source>
        <dbReference type="ARBA" id="ARBA00004141"/>
    </source>
</evidence>
<evidence type="ECO:0000256" key="4">
    <source>
        <dbReference type="ARBA" id="ARBA00022692"/>
    </source>
</evidence>
<dbReference type="PANTHER" id="PTHR43394">
    <property type="entry name" value="ATP-DEPENDENT PERMEASE MDL1, MITOCHONDRIAL"/>
    <property type="match status" value="1"/>
</dbReference>
<dbReference type="GO" id="GO:0015421">
    <property type="term" value="F:ABC-type oligopeptide transporter activity"/>
    <property type="evidence" value="ECO:0007669"/>
    <property type="project" value="TreeGrafter"/>
</dbReference>
<dbReference type="InterPro" id="IPR003439">
    <property type="entry name" value="ABC_transporter-like_ATP-bd"/>
</dbReference>
<feature type="region of interest" description="Disordered" evidence="10">
    <location>
        <begin position="1"/>
        <end position="45"/>
    </location>
</feature>
<keyword evidence="9 11" id="KW-0472">Membrane</keyword>
<feature type="transmembrane region" description="Helical" evidence="11">
    <location>
        <begin position="316"/>
        <end position="339"/>
    </location>
</feature>
<evidence type="ECO:0000313" key="15">
    <source>
        <dbReference type="Proteomes" id="UP000541558"/>
    </source>
</evidence>
<dbReference type="Gene3D" id="1.20.1560.10">
    <property type="entry name" value="ABC transporter type 1, transmembrane domain"/>
    <property type="match status" value="1"/>
</dbReference>
<dbReference type="GO" id="GO:0016887">
    <property type="term" value="F:ATP hydrolysis activity"/>
    <property type="evidence" value="ECO:0007669"/>
    <property type="project" value="InterPro"/>
</dbReference>